<keyword evidence="7" id="KW-1185">Reference proteome</keyword>
<dbReference type="InterPro" id="IPR000847">
    <property type="entry name" value="LysR_HTH_N"/>
</dbReference>
<sequence>MIELLEGRFFKTFIVVMEEQSFSRAADKLGYVQSTVTTHIQLLEQACGQKLFHRLSRGVKPTAAGEKLMKYAYQFIHLGTSIEEAMNEIEQAQGTVYLRMQESFFLTRFSSFMQPFMREFPKVKFRIESGFHQDILDQVLNHAIDFGIVPRDPQRNDILFYPLVEEKLIFVASGALALEVGREGLERLNQEVMISFGTDCLYHTQAGMALQEAGIDVKEAIELPSLEMIKQSVKCGNGFALVPEIAVQKELEDGQLKVLPISSANYSMHGLIVHKNRELSYPARLFQSELVKRSPLSNDESLMI</sequence>
<comment type="similarity">
    <text evidence="1">Belongs to the LysR transcriptional regulatory family.</text>
</comment>
<dbReference type="PANTHER" id="PTHR30126:SF40">
    <property type="entry name" value="HTH-TYPE TRANSCRIPTIONAL REGULATOR GLTR"/>
    <property type="match status" value="1"/>
</dbReference>
<evidence type="ECO:0000313" key="7">
    <source>
        <dbReference type="Proteomes" id="UP000682811"/>
    </source>
</evidence>
<accession>A0A919YFT2</accession>
<dbReference type="PANTHER" id="PTHR30126">
    <property type="entry name" value="HTH-TYPE TRANSCRIPTIONAL REGULATOR"/>
    <property type="match status" value="1"/>
</dbReference>
<feature type="domain" description="HTH lysR-type" evidence="5">
    <location>
        <begin position="10"/>
        <end position="62"/>
    </location>
</feature>
<dbReference type="AlphaFoldDB" id="A0A919YFT2"/>
<dbReference type="InterPro" id="IPR036390">
    <property type="entry name" value="WH_DNA-bd_sf"/>
</dbReference>
<dbReference type="GO" id="GO:0000976">
    <property type="term" value="F:transcription cis-regulatory region binding"/>
    <property type="evidence" value="ECO:0007669"/>
    <property type="project" value="TreeGrafter"/>
</dbReference>
<evidence type="ECO:0000256" key="4">
    <source>
        <dbReference type="ARBA" id="ARBA00023163"/>
    </source>
</evidence>
<gene>
    <name evidence="6" type="ORF">J34TS1_56210</name>
</gene>
<evidence type="ECO:0000256" key="3">
    <source>
        <dbReference type="ARBA" id="ARBA00023125"/>
    </source>
</evidence>
<reference evidence="6 7" key="1">
    <citation type="submission" date="2021-03" db="EMBL/GenBank/DDBJ databases">
        <title>Antimicrobial resistance genes in bacteria isolated from Japanese honey, and their potential for conferring macrolide and lincosamide resistance in the American foulbrood pathogen Paenibacillus larvae.</title>
        <authorList>
            <person name="Okamoto M."/>
            <person name="Kumagai M."/>
            <person name="Kanamori H."/>
            <person name="Takamatsu D."/>
        </authorList>
    </citation>
    <scope>NUCLEOTIDE SEQUENCE [LARGE SCALE GENOMIC DNA]</scope>
    <source>
        <strain evidence="6 7">J34TS1</strain>
    </source>
</reference>
<dbReference type="GO" id="GO:0003700">
    <property type="term" value="F:DNA-binding transcription factor activity"/>
    <property type="evidence" value="ECO:0007669"/>
    <property type="project" value="InterPro"/>
</dbReference>
<keyword evidence="2" id="KW-0805">Transcription regulation</keyword>
<keyword evidence="3" id="KW-0238">DNA-binding</keyword>
<protein>
    <submittedName>
        <fullName evidence="6">LysR family transcriptional regulator</fullName>
    </submittedName>
</protein>
<evidence type="ECO:0000256" key="1">
    <source>
        <dbReference type="ARBA" id="ARBA00009437"/>
    </source>
</evidence>
<dbReference type="Gene3D" id="1.10.10.10">
    <property type="entry name" value="Winged helix-like DNA-binding domain superfamily/Winged helix DNA-binding domain"/>
    <property type="match status" value="1"/>
</dbReference>
<dbReference type="Proteomes" id="UP000682811">
    <property type="component" value="Unassembled WGS sequence"/>
</dbReference>
<dbReference type="CDD" id="cd05466">
    <property type="entry name" value="PBP2_LTTR_substrate"/>
    <property type="match status" value="1"/>
</dbReference>
<dbReference type="InterPro" id="IPR036388">
    <property type="entry name" value="WH-like_DNA-bd_sf"/>
</dbReference>
<dbReference type="SUPFAM" id="SSF46785">
    <property type="entry name" value="Winged helix' DNA-binding domain"/>
    <property type="match status" value="1"/>
</dbReference>
<dbReference type="EMBL" id="BORT01000039">
    <property type="protein sequence ID" value="GIO50856.1"/>
    <property type="molecule type" value="Genomic_DNA"/>
</dbReference>
<dbReference type="Gene3D" id="3.40.190.290">
    <property type="match status" value="1"/>
</dbReference>
<keyword evidence="4" id="KW-0804">Transcription</keyword>
<dbReference type="RefSeq" id="WP_212980955.1">
    <property type="nucleotide sequence ID" value="NZ_AP025343.1"/>
</dbReference>
<dbReference type="PROSITE" id="PS50931">
    <property type="entry name" value="HTH_LYSR"/>
    <property type="match status" value="1"/>
</dbReference>
<evidence type="ECO:0000256" key="2">
    <source>
        <dbReference type="ARBA" id="ARBA00023015"/>
    </source>
</evidence>
<dbReference type="InterPro" id="IPR005119">
    <property type="entry name" value="LysR_subst-bd"/>
</dbReference>
<dbReference type="Pfam" id="PF03466">
    <property type="entry name" value="LysR_substrate"/>
    <property type="match status" value="1"/>
</dbReference>
<dbReference type="SUPFAM" id="SSF53850">
    <property type="entry name" value="Periplasmic binding protein-like II"/>
    <property type="match status" value="1"/>
</dbReference>
<name>A0A919YFT2_9BACL</name>
<comment type="caution">
    <text evidence="6">The sequence shown here is derived from an EMBL/GenBank/DDBJ whole genome shotgun (WGS) entry which is preliminary data.</text>
</comment>
<dbReference type="Pfam" id="PF00126">
    <property type="entry name" value="HTH_1"/>
    <property type="match status" value="1"/>
</dbReference>
<organism evidence="6 7">
    <name type="scientific">Paenibacillus azoreducens</name>
    <dbReference type="NCBI Taxonomy" id="116718"/>
    <lineage>
        <taxon>Bacteria</taxon>
        <taxon>Bacillati</taxon>
        <taxon>Bacillota</taxon>
        <taxon>Bacilli</taxon>
        <taxon>Bacillales</taxon>
        <taxon>Paenibacillaceae</taxon>
        <taxon>Paenibacillus</taxon>
    </lineage>
</organism>
<proteinExistence type="inferred from homology"/>
<evidence type="ECO:0000313" key="6">
    <source>
        <dbReference type="EMBL" id="GIO50856.1"/>
    </source>
</evidence>
<evidence type="ECO:0000259" key="5">
    <source>
        <dbReference type="PROSITE" id="PS50931"/>
    </source>
</evidence>